<evidence type="ECO:0000313" key="3">
    <source>
        <dbReference type="Proteomes" id="UP000010846"/>
    </source>
</evidence>
<proteinExistence type="predicted"/>
<dbReference type="InterPro" id="IPR010001">
    <property type="entry name" value="BofA"/>
</dbReference>
<reference evidence="2" key="1">
    <citation type="submission" date="2011-09" db="EMBL/GenBank/DDBJ databases">
        <title>Complete sequence of Halovivax ruber XH-70.</title>
        <authorList>
            <consortium name="US DOE Joint Genome Institute"/>
            <person name="Lucas S."/>
            <person name="Han J."/>
            <person name="Lapidus A."/>
            <person name="Cheng J.-F."/>
            <person name="Goodwin L."/>
            <person name="Pitluck S."/>
            <person name="Peters L."/>
            <person name="Mikhailova N."/>
            <person name="Davenport K."/>
            <person name="Detter J.C."/>
            <person name="Han C."/>
            <person name="Tapia R."/>
            <person name="Land M."/>
            <person name="Hauser L."/>
            <person name="Kyrpides N."/>
            <person name="Ivanova N."/>
            <person name="Pagani I."/>
            <person name="Sproer C."/>
            <person name="Anderson I."/>
            <person name="Woyke T."/>
        </authorList>
    </citation>
    <scope>NUCLEOTIDE SEQUENCE</scope>
    <source>
        <strain evidence="2">XH-70</strain>
    </source>
</reference>
<gene>
    <name evidence="2" type="ordered locus">Halru_3009</name>
</gene>
<dbReference type="GeneID" id="14378081"/>
<accession>L0IDD8</accession>
<dbReference type="Pfam" id="PF07441">
    <property type="entry name" value="BofA"/>
    <property type="match status" value="1"/>
</dbReference>
<keyword evidence="1" id="KW-0472">Membrane</keyword>
<dbReference type="EMBL" id="CP003050">
    <property type="protein sequence ID" value="AGB17575.1"/>
    <property type="molecule type" value="Genomic_DNA"/>
</dbReference>
<name>L0IDD8_HALRX</name>
<sequence>MVSLTGLVINAVVGLVLLVLANVLGLGVQISILTLLICGILGIPGAILVIALALLDIAFMATMVPLVPL</sequence>
<dbReference type="AlphaFoldDB" id="L0IDD8"/>
<dbReference type="HOGENOM" id="CLU_172280_3_0_2"/>
<feature type="transmembrane region" description="Helical" evidence="1">
    <location>
        <begin position="7"/>
        <end position="26"/>
    </location>
</feature>
<feature type="transmembrane region" description="Helical" evidence="1">
    <location>
        <begin position="32"/>
        <end position="55"/>
    </location>
</feature>
<evidence type="ECO:0000256" key="1">
    <source>
        <dbReference type="SAM" id="Phobius"/>
    </source>
</evidence>
<keyword evidence="3" id="KW-1185">Reference proteome</keyword>
<dbReference type="RefSeq" id="WP_015302160.1">
    <property type="nucleotide sequence ID" value="NC_019964.1"/>
</dbReference>
<protein>
    <submittedName>
        <fullName evidence="2">SigmaK-factor processing regulatory protein BofA</fullName>
    </submittedName>
</protein>
<keyword evidence="1" id="KW-0812">Transmembrane</keyword>
<dbReference type="Proteomes" id="UP000010846">
    <property type="component" value="Chromosome"/>
</dbReference>
<keyword evidence="1" id="KW-1133">Transmembrane helix</keyword>
<dbReference type="KEGG" id="hru:Halru_3009"/>
<organism evidence="2 3">
    <name type="scientific">Halovivax ruber (strain DSM 18193 / JCM 13892 / XH-70)</name>
    <dbReference type="NCBI Taxonomy" id="797302"/>
    <lineage>
        <taxon>Archaea</taxon>
        <taxon>Methanobacteriati</taxon>
        <taxon>Methanobacteriota</taxon>
        <taxon>Stenosarchaea group</taxon>
        <taxon>Halobacteria</taxon>
        <taxon>Halobacteriales</taxon>
        <taxon>Natrialbaceae</taxon>
        <taxon>Halovivax</taxon>
    </lineage>
</organism>
<evidence type="ECO:0000313" key="2">
    <source>
        <dbReference type="EMBL" id="AGB17575.1"/>
    </source>
</evidence>